<dbReference type="EMBL" id="VJMJ01000156">
    <property type="protein sequence ID" value="KAF0730091.1"/>
    <property type="molecule type" value="Genomic_DNA"/>
</dbReference>
<evidence type="ECO:0000313" key="3">
    <source>
        <dbReference type="Proteomes" id="UP000481153"/>
    </source>
</evidence>
<name>A0A6G0WRK0_9STRA</name>
<dbReference type="Proteomes" id="UP000481153">
    <property type="component" value="Unassembled WGS sequence"/>
</dbReference>
<comment type="caution">
    <text evidence="2">The sequence shown here is derived from an EMBL/GenBank/DDBJ whole genome shotgun (WGS) entry which is preliminary data.</text>
</comment>
<gene>
    <name evidence="2" type="ORF">Ae201684_012387</name>
</gene>
<evidence type="ECO:0008006" key="4">
    <source>
        <dbReference type="Google" id="ProtNLM"/>
    </source>
</evidence>
<proteinExistence type="predicted"/>
<organism evidence="2 3">
    <name type="scientific">Aphanomyces euteiches</name>
    <dbReference type="NCBI Taxonomy" id="100861"/>
    <lineage>
        <taxon>Eukaryota</taxon>
        <taxon>Sar</taxon>
        <taxon>Stramenopiles</taxon>
        <taxon>Oomycota</taxon>
        <taxon>Saprolegniomycetes</taxon>
        <taxon>Saprolegniales</taxon>
        <taxon>Verrucalvaceae</taxon>
        <taxon>Aphanomyces</taxon>
    </lineage>
</organism>
<keyword evidence="3" id="KW-1185">Reference proteome</keyword>
<dbReference type="AlphaFoldDB" id="A0A6G0WRK0"/>
<protein>
    <recommendedName>
        <fullName evidence="4">RxLR effector protein</fullName>
    </recommendedName>
</protein>
<keyword evidence="1" id="KW-0732">Signal</keyword>
<dbReference type="VEuPathDB" id="FungiDB:AeMF1_017259"/>
<feature type="signal peptide" evidence="1">
    <location>
        <begin position="1"/>
        <end position="20"/>
    </location>
</feature>
<feature type="chain" id="PRO_5026058634" description="RxLR effector protein" evidence="1">
    <location>
        <begin position="21"/>
        <end position="117"/>
    </location>
</feature>
<evidence type="ECO:0000256" key="1">
    <source>
        <dbReference type="SAM" id="SignalP"/>
    </source>
</evidence>
<evidence type="ECO:0000313" key="2">
    <source>
        <dbReference type="EMBL" id="KAF0730091.1"/>
    </source>
</evidence>
<accession>A0A6G0WRK0</accession>
<reference evidence="2 3" key="1">
    <citation type="submission" date="2019-07" db="EMBL/GenBank/DDBJ databases">
        <title>Genomics analysis of Aphanomyces spp. identifies a new class of oomycete effector associated with host adaptation.</title>
        <authorList>
            <person name="Gaulin E."/>
        </authorList>
    </citation>
    <scope>NUCLEOTIDE SEQUENCE [LARGE SCALE GENOMIC DNA]</scope>
    <source>
        <strain evidence="2 3">ATCC 201684</strain>
    </source>
</reference>
<sequence>MPALVRLSVLCALLFQVTMAYLPAHLQVRRQVVPYGAPNEDDHGSLVQDMQEKITVVDPDDSFPTKKKPTKKQFFGGLIRAVIKGSTSAARGAQVGVKAMKGINQARNMVLNRGRKQ</sequence>